<dbReference type="RefSeq" id="WP_309955336.1">
    <property type="nucleotide sequence ID" value="NZ_JAVDUJ010000001.1"/>
</dbReference>
<reference evidence="5 6" key="1">
    <citation type="submission" date="2023-07" db="EMBL/GenBank/DDBJ databases">
        <title>Sequencing the genomes of 1000 actinobacteria strains.</title>
        <authorList>
            <person name="Klenk H.-P."/>
        </authorList>
    </citation>
    <scope>NUCLEOTIDE SEQUENCE [LARGE SCALE GENOMIC DNA]</scope>
    <source>
        <strain evidence="5 6">DSM 15539</strain>
    </source>
</reference>
<evidence type="ECO:0000259" key="4">
    <source>
        <dbReference type="Pfam" id="PF05193"/>
    </source>
</evidence>
<dbReference type="InterPro" id="IPR007863">
    <property type="entry name" value="Peptidase_M16_C"/>
</dbReference>
<proteinExistence type="inferred from homology"/>
<keyword evidence="6" id="KW-1185">Reference proteome</keyword>
<feature type="domain" description="Peptidase M16 C-terminal" evidence="4">
    <location>
        <begin position="189"/>
        <end position="370"/>
    </location>
</feature>
<dbReference type="Gene3D" id="3.30.830.10">
    <property type="entry name" value="Metalloenzyme, LuxS/M16 peptidase-like"/>
    <property type="match status" value="2"/>
</dbReference>
<dbReference type="SUPFAM" id="SSF63411">
    <property type="entry name" value="LuxS/MPP-like metallohydrolase"/>
    <property type="match status" value="2"/>
</dbReference>
<dbReference type="EMBL" id="JAVDUJ010000001">
    <property type="protein sequence ID" value="MDR6939035.1"/>
    <property type="molecule type" value="Genomic_DNA"/>
</dbReference>
<evidence type="ECO:0000313" key="6">
    <source>
        <dbReference type="Proteomes" id="UP001266099"/>
    </source>
</evidence>
<dbReference type="InterPro" id="IPR001431">
    <property type="entry name" value="Pept_M16_Zn_BS"/>
</dbReference>
<evidence type="ECO:0000313" key="5">
    <source>
        <dbReference type="EMBL" id="MDR6939035.1"/>
    </source>
</evidence>
<dbReference type="InterPro" id="IPR011249">
    <property type="entry name" value="Metalloenz_LuxS/M16"/>
</dbReference>
<organism evidence="5 6">
    <name type="scientific">Arcanobacterium hippocoleae</name>
    <dbReference type="NCBI Taxonomy" id="149017"/>
    <lineage>
        <taxon>Bacteria</taxon>
        <taxon>Bacillati</taxon>
        <taxon>Actinomycetota</taxon>
        <taxon>Actinomycetes</taxon>
        <taxon>Actinomycetales</taxon>
        <taxon>Actinomycetaceae</taxon>
        <taxon>Arcanobacterium</taxon>
    </lineage>
</organism>
<evidence type="ECO:0000256" key="2">
    <source>
        <dbReference type="RuleBase" id="RU004447"/>
    </source>
</evidence>
<sequence>MTYEKISLPLDTFTDIEFSEDGIIGRRSILPGGIRVLTEKVPGQRSASISFWIGAGSRDEAPGHEGSTHFLEHMLFKGTKTRTSADISRLSDFLGGAINAATSRQYTCYYGRVFSADIPQLLALLVDMITDSTLEITQMETERSVILEELAAAADDVNESVETALLPLVMGEHQLARPVGGTKETVNALTHDSMLDHYRKNYHGKELIVSAAGDIDHAELCRILLDLLAAHGWDLAEKVTPNPRRRVADIVYTKESSELILPHSSRQSAVVMGMPGIEIANALEPVMSMFEIILGGGTSSRLFQEIRENHGLAYSVYSWNLSWNEGGIFAMEAACAEENTEQVAKLMRNCLQQIAQDGVTQAELDTAVNQKRAQLVFAAETNGYRKNRLGYAELFRGELMSITENLRRSREVTPQMVQDLAQQLAASPAAIVRSIHAPASADAEV</sequence>
<dbReference type="InterPro" id="IPR011765">
    <property type="entry name" value="Pept_M16_N"/>
</dbReference>
<name>A0ABU1T169_9ACTO</name>
<comment type="caution">
    <text evidence="5">The sequence shown here is derived from an EMBL/GenBank/DDBJ whole genome shotgun (WGS) entry which is preliminary data.</text>
</comment>
<dbReference type="PROSITE" id="PS00143">
    <property type="entry name" value="INSULINASE"/>
    <property type="match status" value="1"/>
</dbReference>
<dbReference type="Pfam" id="PF05193">
    <property type="entry name" value="Peptidase_M16_C"/>
    <property type="match status" value="1"/>
</dbReference>
<dbReference type="Pfam" id="PF00675">
    <property type="entry name" value="Peptidase_M16"/>
    <property type="match status" value="1"/>
</dbReference>
<evidence type="ECO:0000259" key="3">
    <source>
        <dbReference type="Pfam" id="PF00675"/>
    </source>
</evidence>
<dbReference type="InterPro" id="IPR050361">
    <property type="entry name" value="MPP/UQCRC_Complex"/>
</dbReference>
<evidence type="ECO:0000256" key="1">
    <source>
        <dbReference type="ARBA" id="ARBA00007261"/>
    </source>
</evidence>
<comment type="similarity">
    <text evidence="1 2">Belongs to the peptidase M16 family.</text>
</comment>
<dbReference type="Proteomes" id="UP001266099">
    <property type="component" value="Unassembled WGS sequence"/>
</dbReference>
<gene>
    <name evidence="5" type="ORF">J2S36_000578</name>
</gene>
<dbReference type="PANTHER" id="PTHR11851:SF49">
    <property type="entry name" value="MITOCHONDRIAL-PROCESSING PEPTIDASE SUBUNIT ALPHA"/>
    <property type="match status" value="1"/>
</dbReference>
<dbReference type="PANTHER" id="PTHR11851">
    <property type="entry name" value="METALLOPROTEASE"/>
    <property type="match status" value="1"/>
</dbReference>
<feature type="domain" description="Peptidase M16 N-terminal" evidence="3">
    <location>
        <begin position="35"/>
        <end position="182"/>
    </location>
</feature>
<protein>
    <submittedName>
        <fullName evidence="5">Zn-dependent peptidase</fullName>
    </submittedName>
</protein>
<accession>A0ABU1T169</accession>